<evidence type="ECO:0000256" key="8">
    <source>
        <dbReference type="SAM" id="SignalP"/>
    </source>
</evidence>
<dbReference type="EMBL" id="QGEG01000004">
    <property type="protein sequence ID" value="PWL37520.1"/>
    <property type="molecule type" value="Genomic_DNA"/>
</dbReference>
<feature type="repeat" description="TPR" evidence="6">
    <location>
        <begin position="242"/>
        <end position="275"/>
    </location>
</feature>
<dbReference type="Gene3D" id="1.10.10.10">
    <property type="entry name" value="Winged helix-like DNA-binding domain superfamily/Winged helix DNA-binding domain"/>
    <property type="match status" value="1"/>
</dbReference>
<evidence type="ECO:0000256" key="2">
    <source>
        <dbReference type="ARBA" id="ARBA00022490"/>
    </source>
</evidence>
<comment type="caution">
    <text evidence="10">The sequence shown here is derived from an EMBL/GenBank/DDBJ whole genome shotgun (WGS) entry which is preliminary data.</text>
</comment>
<dbReference type="AlphaFoldDB" id="A0A316LBR7"/>
<evidence type="ECO:0000313" key="11">
    <source>
        <dbReference type="Proteomes" id="UP000245762"/>
    </source>
</evidence>
<protein>
    <recommendedName>
        <fullName evidence="9">HTH luxR-type domain-containing protein</fullName>
    </recommendedName>
</protein>
<dbReference type="OrthoDB" id="9810596at2"/>
<dbReference type="InterPro" id="IPR016032">
    <property type="entry name" value="Sig_transdc_resp-reg_C-effctor"/>
</dbReference>
<comment type="subcellular location">
    <subcellularLocation>
        <location evidence="1">Cytoplasm</location>
    </subcellularLocation>
</comment>
<feature type="chain" id="PRO_5016425262" description="HTH luxR-type domain-containing protein" evidence="8">
    <location>
        <begin position="21"/>
        <end position="617"/>
    </location>
</feature>
<dbReference type="Pfam" id="PF13424">
    <property type="entry name" value="TPR_12"/>
    <property type="match status" value="1"/>
</dbReference>
<dbReference type="Proteomes" id="UP000245762">
    <property type="component" value="Unassembled WGS sequence"/>
</dbReference>
<dbReference type="GO" id="GO:0005737">
    <property type="term" value="C:cytoplasm"/>
    <property type="evidence" value="ECO:0007669"/>
    <property type="project" value="UniProtKB-SubCell"/>
</dbReference>
<dbReference type="Gene3D" id="1.25.40.10">
    <property type="entry name" value="Tetratricopeptide repeat domain"/>
    <property type="match status" value="2"/>
</dbReference>
<proteinExistence type="inferred from homology"/>
<keyword evidence="7" id="KW-0175">Coiled coil</keyword>
<evidence type="ECO:0000256" key="3">
    <source>
        <dbReference type="ARBA" id="ARBA00022737"/>
    </source>
</evidence>
<keyword evidence="3" id="KW-0677">Repeat</keyword>
<feature type="coiled-coil region" evidence="7">
    <location>
        <begin position="458"/>
        <end position="521"/>
    </location>
</feature>
<evidence type="ECO:0000259" key="9">
    <source>
        <dbReference type="SMART" id="SM00421"/>
    </source>
</evidence>
<gene>
    <name evidence="10" type="ORF">DKG77_14510</name>
</gene>
<dbReference type="GO" id="GO:0006355">
    <property type="term" value="P:regulation of DNA-templated transcription"/>
    <property type="evidence" value="ECO:0007669"/>
    <property type="project" value="InterPro"/>
</dbReference>
<evidence type="ECO:0000256" key="7">
    <source>
        <dbReference type="SAM" id="Coils"/>
    </source>
</evidence>
<dbReference type="RefSeq" id="WP_109664485.1">
    <property type="nucleotide sequence ID" value="NZ_QGEG01000004.1"/>
</dbReference>
<dbReference type="GO" id="GO:0003677">
    <property type="term" value="F:DNA binding"/>
    <property type="evidence" value="ECO:0007669"/>
    <property type="project" value="InterPro"/>
</dbReference>
<dbReference type="SMART" id="SM00421">
    <property type="entry name" value="HTH_LUXR"/>
    <property type="match status" value="1"/>
</dbReference>
<keyword evidence="11" id="KW-1185">Reference proteome</keyword>
<dbReference type="SUPFAM" id="SSF48452">
    <property type="entry name" value="TPR-like"/>
    <property type="match status" value="2"/>
</dbReference>
<evidence type="ECO:0000313" key="10">
    <source>
        <dbReference type="EMBL" id="PWL37520.1"/>
    </source>
</evidence>
<evidence type="ECO:0000256" key="5">
    <source>
        <dbReference type="ARBA" id="ARBA00038253"/>
    </source>
</evidence>
<dbReference type="InterPro" id="IPR011990">
    <property type="entry name" value="TPR-like_helical_dom_sf"/>
</dbReference>
<keyword evidence="8" id="KW-0732">Signal</keyword>
<comment type="similarity">
    <text evidence="5">Belongs to the Rap family.</text>
</comment>
<evidence type="ECO:0000256" key="4">
    <source>
        <dbReference type="ARBA" id="ARBA00022803"/>
    </source>
</evidence>
<feature type="domain" description="HTH luxR-type" evidence="9">
    <location>
        <begin position="557"/>
        <end position="614"/>
    </location>
</feature>
<reference evidence="10 11" key="1">
    <citation type="submission" date="2018-05" db="EMBL/GenBank/DDBJ databases">
        <title>Complete genome sequence of Flagellimonas aquimarina ECD12 isolated from seaweed Ecklonia cava.</title>
        <authorList>
            <person name="Choi S."/>
            <person name="Seong C."/>
        </authorList>
    </citation>
    <scope>NUCLEOTIDE SEQUENCE [LARGE SCALE GENOMIC DNA]</scope>
    <source>
        <strain evidence="10 11">ECD12</strain>
    </source>
</reference>
<dbReference type="SUPFAM" id="SSF46894">
    <property type="entry name" value="C-terminal effector domain of the bipartite response regulators"/>
    <property type="match status" value="1"/>
</dbReference>
<keyword evidence="4 6" id="KW-0802">TPR repeat</keyword>
<evidence type="ECO:0000256" key="6">
    <source>
        <dbReference type="PROSITE-ProRule" id="PRU00339"/>
    </source>
</evidence>
<feature type="signal peptide" evidence="8">
    <location>
        <begin position="1"/>
        <end position="20"/>
    </location>
</feature>
<keyword evidence="2" id="KW-0963">Cytoplasm</keyword>
<dbReference type="PANTHER" id="PTHR46630:SF1">
    <property type="entry name" value="TETRATRICOPEPTIDE REPEAT PROTEIN 29"/>
    <property type="match status" value="1"/>
</dbReference>
<sequence>MKTSKLLFFLLFNFCLCINAQENQKLDSLLSVYNQLSNDTLKVSILGKLFDETITKEVDKARGYAEERLNLSNQLGYKIGKAEAYYDLGDYFKYRGHVDSSRFNYHKALDIFKIEGNLKDEIKLSYALSILEFEEAQYDSALKISLENIEKRKVLGDSAGLAMEYNFIGGLYEYKGEKKKAYEYIFKALSIYDKINQPLRKADALNGLASLEGTMGKYEKSNEYTLQALEIYRAQNDKLYQAVTCNAVGQNYIDLKEYEKAKKYLKKSISLSKEVKNLLLEGGASRNMGRAFLAEKKYAEAIFWLEKAVEIHRETTRPVALIRSLYYLGDAYNSNQQYRLGLETFAECMELARVSANSPGFIFSIHKGRAESLEGLENYKNALAEFKEFKRLSDTVFEQTKVKQIEELRTIYDTEKKEQQIVLQEKEITVLEQEASISNLQKLLMGIGLLLSIIGFYAVRQKLKRNKLEKEKVDAELAFKKKELTTHALHLAKKNEVLEGLKQKAQELKEKEESKNGYQQLIRTINFDLQDDNNWENFSRYFEEVHKDFNSNVKTKFPDVTSNELRLLALLKMNLSSKEIANILNISPEGIKKARYRLRKKLDISTEDSLQDLVLSL</sequence>
<dbReference type="InterPro" id="IPR000792">
    <property type="entry name" value="Tscrpt_reg_LuxR_C"/>
</dbReference>
<dbReference type="InterPro" id="IPR019734">
    <property type="entry name" value="TPR_rpt"/>
</dbReference>
<dbReference type="InterPro" id="IPR051476">
    <property type="entry name" value="Bac_ResReg_Asp_Phosphatase"/>
</dbReference>
<accession>A0A316LBR7</accession>
<dbReference type="PROSITE" id="PS50005">
    <property type="entry name" value="TPR"/>
    <property type="match status" value="1"/>
</dbReference>
<name>A0A316LBR7_9FLAO</name>
<dbReference type="SMART" id="SM00028">
    <property type="entry name" value="TPR"/>
    <property type="match status" value="7"/>
</dbReference>
<dbReference type="PANTHER" id="PTHR46630">
    <property type="entry name" value="TETRATRICOPEPTIDE REPEAT PROTEIN 29"/>
    <property type="match status" value="1"/>
</dbReference>
<dbReference type="InterPro" id="IPR036388">
    <property type="entry name" value="WH-like_DNA-bd_sf"/>
</dbReference>
<evidence type="ECO:0000256" key="1">
    <source>
        <dbReference type="ARBA" id="ARBA00004496"/>
    </source>
</evidence>
<dbReference type="Pfam" id="PF13181">
    <property type="entry name" value="TPR_8"/>
    <property type="match status" value="1"/>
</dbReference>
<organism evidence="10 11">
    <name type="scientific">Flagellimonas aquimarina</name>
    <dbReference type="NCBI Taxonomy" id="2201895"/>
    <lineage>
        <taxon>Bacteria</taxon>
        <taxon>Pseudomonadati</taxon>
        <taxon>Bacteroidota</taxon>
        <taxon>Flavobacteriia</taxon>
        <taxon>Flavobacteriales</taxon>
        <taxon>Flavobacteriaceae</taxon>
        <taxon>Flagellimonas</taxon>
    </lineage>
</organism>